<gene>
    <name evidence="2" type="ORF">LS65_005620</name>
</gene>
<accession>A0A4U8TML1</accession>
<dbReference type="GeneID" id="82321900"/>
<comment type="caution">
    <text evidence="2">The sequence shown here is derived from an EMBL/GenBank/DDBJ whole genome shotgun (WGS) entry which is preliminary data.</text>
</comment>
<keyword evidence="3" id="KW-1185">Reference proteome</keyword>
<proteinExistence type="predicted"/>
<dbReference type="RefSeq" id="WP_034360189.1">
    <property type="nucleotide sequence ID" value="NZ_CAJUDB010000006.1"/>
</dbReference>
<organism evidence="2 3">
    <name type="scientific">Helicobacter japonicus</name>
    <dbReference type="NCBI Taxonomy" id="425400"/>
    <lineage>
        <taxon>Bacteria</taxon>
        <taxon>Pseudomonadati</taxon>
        <taxon>Campylobacterota</taxon>
        <taxon>Epsilonproteobacteria</taxon>
        <taxon>Campylobacterales</taxon>
        <taxon>Helicobacteraceae</taxon>
        <taxon>Helicobacter</taxon>
    </lineage>
</organism>
<dbReference type="PANTHER" id="PTHR48094:SF12">
    <property type="entry name" value="PARKINSON DISEASE PROTEIN 7 HOMOLOG"/>
    <property type="match status" value="1"/>
</dbReference>
<dbReference type="InterPro" id="IPR029062">
    <property type="entry name" value="Class_I_gatase-like"/>
</dbReference>
<sequence length="189" mass="20567">MKNVLLPLAKGFEEIELVSVADILRRAGMRVVVASLDSHKRVLGAHHIVIEADSALPELDLEDFDAIVLAGGYNGMQNLANNELIKLWLTTFNQEKKLIAAICASPIVLDKAGVLEGEFTCYPSCENEINMQGKSRSVKAVVKNDNIITSVGPATAGVFALAIVKELCGEEKSKELYEELQIPTLKAYL</sequence>
<dbReference type="Pfam" id="PF01965">
    <property type="entry name" value="DJ-1_PfpI"/>
    <property type="match status" value="1"/>
</dbReference>
<protein>
    <submittedName>
        <fullName evidence="2">DJ-1 family protein</fullName>
    </submittedName>
</protein>
<dbReference type="InterPro" id="IPR006287">
    <property type="entry name" value="DJ-1"/>
</dbReference>
<name>A0A4U8TML1_9HELI</name>
<dbReference type="EMBL" id="JRMQ02000006">
    <property type="protein sequence ID" value="TLE01801.1"/>
    <property type="molecule type" value="Genomic_DNA"/>
</dbReference>
<dbReference type="NCBIfam" id="TIGR01383">
    <property type="entry name" value="not_thiJ"/>
    <property type="match status" value="1"/>
</dbReference>
<dbReference type="PANTHER" id="PTHR48094">
    <property type="entry name" value="PROTEIN/NUCLEIC ACID DEGLYCASE DJ-1-RELATED"/>
    <property type="match status" value="1"/>
</dbReference>
<dbReference type="Proteomes" id="UP000029707">
    <property type="component" value="Unassembled WGS sequence"/>
</dbReference>
<dbReference type="InterPro" id="IPR002818">
    <property type="entry name" value="DJ-1/PfpI"/>
</dbReference>
<dbReference type="Gene3D" id="3.40.50.880">
    <property type="match status" value="1"/>
</dbReference>
<dbReference type="SUPFAM" id="SSF52317">
    <property type="entry name" value="Class I glutamine amidotransferase-like"/>
    <property type="match status" value="1"/>
</dbReference>
<dbReference type="GO" id="GO:0005737">
    <property type="term" value="C:cytoplasm"/>
    <property type="evidence" value="ECO:0007669"/>
    <property type="project" value="TreeGrafter"/>
</dbReference>
<feature type="domain" description="DJ-1/PfpI" evidence="1">
    <location>
        <begin position="2"/>
        <end position="166"/>
    </location>
</feature>
<dbReference type="InterPro" id="IPR050325">
    <property type="entry name" value="Prot/Nucl_acid_deglycase"/>
</dbReference>
<reference evidence="2 3" key="1">
    <citation type="journal article" date="2014" name="Genome Announc.">
        <title>Draft genome sequences of eight enterohepatic helicobacter species isolated from both laboratory and wild rodents.</title>
        <authorList>
            <person name="Sheh A."/>
            <person name="Shen Z."/>
            <person name="Fox J.G."/>
        </authorList>
    </citation>
    <scope>NUCLEOTIDE SEQUENCE [LARGE SCALE GENOMIC DNA]</scope>
    <source>
        <strain evidence="2 3">MIT 01-6451</strain>
    </source>
</reference>
<evidence type="ECO:0000313" key="2">
    <source>
        <dbReference type="EMBL" id="TLE01801.1"/>
    </source>
</evidence>
<evidence type="ECO:0000313" key="3">
    <source>
        <dbReference type="Proteomes" id="UP000029707"/>
    </source>
</evidence>
<dbReference type="AlphaFoldDB" id="A0A4U8TML1"/>
<evidence type="ECO:0000259" key="1">
    <source>
        <dbReference type="Pfam" id="PF01965"/>
    </source>
</evidence>
<dbReference type="STRING" id="425400.LS65_00010"/>
<dbReference type="OrthoDB" id="9792284at2"/>
<dbReference type="CDD" id="cd03135">
    <property type="entry name" value="GATase1_DJ-1"/>
    <property type="match status" value="1"/>
</dbReference>